<protein>
    <recommendedName>
        <fullName evidence="3">EF-hand domain-containing protein</fullName>
    </recommendedName>
</protein>
<dbReference type="Proteomes" id="UP000276864">
    <property type="component" value="Unassembled WGS sequence"/>
</dbReference>
<comment type="caution">
    <text evidence="1">The sequence shown here is derived from an EMBL/GenBank/DDBJ whole genome shotgun (WGS) entry which is preliminary data.</text>
</comment>
<proteinExistence type="predicted"/>
<dbReference type="EMBL" id="QWIM01001151">
    <property type="protein sequence ID" value="RMY28101.1"/>
    <property type="molecule type" value="Genomic_DNA"/>
</dbReference>
<name>A0A3M7AKU8_HORWE</name>
<evidence type="ECO:0008006" key="3">
    <source>
        <dbReference type="Google" id="ProtNLM"/>
    </source>
</evidence>
<evidence type="ECO:0000313" key="2">
    <source>
        <dbReference type="Proteomes" id="UP000276864"/>
    </source>
</evidence>
<organism evidence="1 2">
    <name type="scientific">Hortaea werneckii</name>
    <name type="common">Black yeast</name>
    <name type="synonym">Cladosporium werneckii</name>
    <dbReference type="NCBI Taxonomy" id="91943"/>
    <lineage>
        <taxon>Eukaryota</taxon>
        <taxon>Fungi</taxon>
        <taxon>Dikarya</taxon>
        <taxon>Ascomycota</taxon>
        <taxon>Pezizomycotina</taxon>
        <taxon>Dothideomycetes</taxon>
        <taxon>Dothideomycetidae</taxon>
        <taxon>Mycosphaerellales</taxon>
        <taxon>Teratosphaeriaceae</taxon>
        <taxon>Hortaea</taxon>
    </lineage>
</organism>
<gene>
    <name evidence="1" type="ORF">D0866_09662</name>
</gene>
<sequence>MAVAGRFSFARLYTNPPTHDMASQTSSQGTLERLSSAQLLDGVTVVQLQRSQQLTGNPIKERFGNALYNFFIIYPGVQSRAGLSKVRRAASEAVLGRLQRRQRLSAASFTPSSIRLDFLDDTAVSFLGRAGRAPKPRPALHPDDAAKVVLNNFGITETHVLHALEYTHGHGKRVDYDEFKTWMMKQPKQHREIFKWLTKRVQVFIQRCGGPSFWLEAGYKARQEVVYDMIHEFPGHITTNIFSTLAEAFSYAQTWGTDNVTDLVKEFRALIVY</sequence>
<reference evidence="1 2" key="1">
    <citation type="journal article" date="2018" name="BMC Genomics">
        <title>Genomic evidence for intraspecific hybridization in a clonal and extremely halotolerant yeast.</title>
        <authorList>
            <person name="Gostincar C."/>
            <person name="Stajich J.E."/>
            <person name="Zupancic J."/>
            <person name="Zalar P."/>
            <person name="Gunde-Cimerman N."/>
        </authorList>
    </citation>
    <scope>NUCLEOTIDE SEQUENCE [LARGE SCALE GENOMIC DNA]</scope>
    <source>
        <strain evidence="1 2">EXF-6651</strain>
    </source>
</reference>
<dbReference type="VEuPathDB" id="FungiDB:BTJ68_02372"/>
<evidence type="ECO:0000313" key="1">
    <source>
        <dbReference type="EMBL" id="RMY28101.1"/>
    </source>
</evidence>
<dbReference type="AlphaFoldDB" id="A0A3M7AKU8"/>
<accession>A0A3M7AKU8</accession>